<evidence type="ECO:0000313" key="4">
    <source>
        <dbReference type="EMBL" id="MBD2862520.1"/>
    </source>
</evidence>
<gene>
    <name evidence="4" type="ORF">IDH45_11050</name>
</gene>
<keyword evidence="2" id="KW-0012">Acyltransferase</keyword>
<dbReference type="AlphaFoldDB" id="A0A927GZD1"/>
<dbReference type="Proteomes" id="UP000639396">
    <property type="component" value="Unassembled WGS sequence"/>
</dbReference>
<comment type="caution">
    <text evidence="4">The sequence shown here is derived from an EMBL/GenBank/DDBJ whole genome shotgun (WGS) entry which is preliminary data.</text>
</comment>
<protein>
    <submittedName>
        <fullName evidence="4">GNAT family N-acetyltransferase</fullName>
    </submittedName>
</protein>
<dbReference type="PROSITE" id="PS51186">
    <property type="entry name" value="GNAT"/>
    <property type="match status" value="1"/>
</dbReference>
<accession>A0A927GZD1</accession>
<evidence type="ECO:0000256" key="2">
    <source>
        <dbReference type="ARBA" id="ARBA00023315"/>
    </source>
</evidence>
<dbReference type="CDD" id="cd04301">
    <property type="entry name" value="NAT_SF"/>
    <property type="match status" value="1"/>
</dbReference>
<dbReference type="InterPro" id="IPR016181">
    <property type="entry name" value="Acyl_CoA_acyltransferase"/>
</dbReference>
<dbReference type="Gene3D" id="3.40.630.30">
    <property type="match status" value="1"/>
</dbReference>
<dbReference type="SUPFAM" id="SSF55729">
    <property type="entry name" value="Acyl-CoA N-acyltransferases (Nat)"/>
    <property type="match status" value="1"/>
</dbReference>
<proteinExistence type="predicted"/>
<reference evidence="4" key="1">
    <citation type="submission" date="2020-09" db="EMBL/GenBank/DDBJ databases">
        <title>A novel bacterium of genus Paenibacillus, isolated from South China Sea.</title>
        <authorList>
            <person name="Huang H."/>
            <person name="Mo K."/>
            <person name="Hu Y."/>
        </authorList>
    </citation>
    <scope>NUCLEOTIDE SEQUENCE</scope>
    <source>
        <strain evidence="4">IB182363</strain>
    </source>
</reference>
<dbReference type="PANTHER" id="PTHR43420">
    <property type="entry name" value="ACETYLTRANSFERASE"/>
    <property type="match status" value="1"/>
</dbReference>
<keyword evidence="5" id="KW-1185">Reference proteome</keyword>
<organism evidence="4 5">
    <name type="scientific">Paenibacillus oceani</name>
    <dbReference type="NCBI Taxonomy" id="2772510"/>
    <lineage>
        <taxon>Bacteria</taxon>
        <taxon>Bacillati</taxon>
        <taxon>Bacillota</taxon>
        <taxon>Bacilli</taxon>
        <taxon>Bacillales</taxon>
        <taxon>Paenibacillaceae</taxon>
        <taxon>Paenibacillus</taxon>
    </lineage>
</organism>
<name>A0A927GZD1_9BACL</name>
<dbReference type="InterPro" id="IPR050680">
    <property type="entry name" value="YpeA/RimI_acetyltransf"/>
</dbReference>
<dbReference type="GO" id="GO:0016747">
    <property type="term" value="F:acyltransferase activity, transferring groups other than amino-acyl groups"/>
    <property type="evidence" value="ECO:0007669"/>
    <property type="project" value="InterPro"/>
</dbReference>
<dbReference type="PANTHER" id="PTHR43420:SF47">
    <property type="entry name" value="N-ACETYLTRANSFERASE DOMAIN-CONTAINING PROTEIN"/>
    <property type="match status" value="1"/>
</dbReference>
<evidence type="ECO:0000259" key="3">
    <source>
        <dbReference type="PROSITE" id="PS51186"/>
    </source>
</evidence>
<dbReference type="EMBL" id="JACXJA010000013">
    <property type="protein sequence ID" value="MBD2862520.1"/>
    <property type="molecule type" value="Genomic_DNA"/>
</dbReference>
<evidence type="ECO:0000256" key="1">
    <source>
        <dbReference type="ARBA" id="ARBA00022679"/>
    </source>
</evidence>
<feature type="domain" description="N-acetyltransferase" evidence="3">
    <location>
        <begin position="3"/>
        <end position="184"/>
    </location>
</feature>
<keyword evidence="1" id="KW-0808">Transferase</keyword>
<dbReference type="InterPro" id="IPR000182">
    <property type="entry name" value="GNAT_dom"/>
</dbReference>
<dbReference type="InterPro" id="IPR008125">
    <property type="entry name" value="Streptothricin_AcTrfase"/>
</dbReference>
<dbReference type="PRINTS" id="PR01754">
    <property type="entry name" value="SACTRNSFRASE"/>
</dbReference>
<evidence type="ECO:0000313" key="5">
    <source>
        <dbReference type="Proteomes" id="UP000639396"/>
    </source>
</evidence>
<dbReference type="Pfam" id="PF00583">
    <property type="entry name" value="Acetyltransf_1"/>
    <property type="match status" value="1"/>
</dbReference>
<dbReference type="RefSeq" id="WP_190927515.1">
    <property type="nucleotide sequence ID" value="NZ_JACXJA010000013.1"/>
</dbReference>
<sequence>MTITIRELQAGDPDDWLRLDDSFIVDSTLVLSLTDGRIGYEIAEVPAYTKRYSDEPSPSDEETDFSAYIGNPDQIVYLAYVGARAAGRIILRRNWNRCAYIEDIQVDRLYRRHGIGRRLIEQAKRWAATGGMPGLMLETQSNNVRACHFYESCGFEIGGFDTRLYQGVRKQTNEIALFWYLMFDCSGI</sequence>